<evidence type="ECO:0000313" key="2">
    <source>
        <dbReference type="EMBL" id="EDL93552.1"/>
    </source>
</evidence>
<dbReference type="EMBL" id="CH474001">
    <property type="protein sequence ID" value="EDL93552.1"/>
    <property type="molecule type" value="Genomic_DNA"/>
</dbReference>
<feature type="compositionally biased region" description="Low complexity" evidence="1">
    <location>
        <begin position="36"/>
        <end position="49"/>
    </location>
</feature>
<dbReference type="AlphaFoldDB" id="A6JT95"/>
<feature type="region of interest" description="Disordered" evidence="1">
    <location>
        <begin position="25"/>
        <end position="52"/>
    </location>
</feature>
<reference evidence="2 3" key="1">
    <citation type="submission" date="2005-09" db="EMBL/GenBank/DDBJ databases">
        <authorList>
            <person name="Mural R.J."/>
            <person name="Li P.W."/>
            <person name="Adams M.D."/>
            <person name="Amanatides P.G."/>
            <person name="Baden-Tillson H."/>
            <person name="Barnstead M."/>
            <person name="Chin S.H."/>
            <person name="Dew I."/>
            <person name="Evans C.A."/>
            <person name="Ferriera S."/>
            <person name="Flanigan M."/>
            <person name="Fosler C."/>
            <person name="Glodek A."/>
            <person name="Gu Z."/>
            <person name="Holt R.A."/>
            <person name="Jennings D."/>
            <person name="Kraft C.L."/>
            <person name="Lu F."/>
            <person name="Nguyen T."/>
            <person name="Nusskern D.R."/>
            <person name="Pfannkoch C.M."/>
            <person name="Sitter C."/>
            <person name="Sutton G.G."/>
            <person name="Venter J.C."/>
            <person name="Wang Z."/>
            <person name="Woodage T."/>
            <person name="Zheng X.H."/>
            <person name="Zhong F."/>
        </authorList>
    </citation>
    <scope>NUCLEOTIDE SEQUENCE [LARGE SCALE GENOMIC DNA]</scope>
    <source>
        <strain>BN</strain>
        <strain evidence="3">Sprague-Dawley</strain>
    </source>
</reference>
<gene>
    <name evidence="2" type="ORF">rCG_45752</name>
</gene>
<organism evidence="2 3">
    <name type="scientific">Rattus norvegicus</name>
    <name type="common">Rat</name>
    <dbReference type="NCBI Taxonomy" id="10116"/>
    <lineage>
        <taxon>Eukaryota</taxon>
        <taxon>Metazoa</taxon>
        <taxon>Chordata</taxon>
        <taxon>Craniata</taxon>
        <taxon>Vertebrata</taxon>
        <taxon>Euteleostomi</taxon>
        <taxon>Mammalia</taxon>
        <taxon>Eutheria</taxon>
        <taxon>Euarchontoglires</taxon>
        <taxon>Glires</taxon>
        <taxon>Rodentia</taxon>
        <taxon>Myomorpha</taxon>
        <taxon>Muroidea</taxon>
        <taxon>Muridae</taxon>
        <taxon>Murinae</taxon>
        <taxon>Rattus</taxon>
    </lineage>
</organism>
<sequence>MCLTPEAHQKASSLTEQYLSPHLQLQQAEAQAEHSPVPLQQLPADAPAPGSLQRHWDCRHMHNCFWFS</sequence>
<name>A6JT95_RAT</name>
<protein>
    <submittedName>
        <fullName evidence="2">RCG45752</fullName>
    </submittedName>
</protein>
<evidence type="ECO:0000313" key="3">
    <source>
        <dbReference type="Proteomes" id="UP000234681"/>
    </source>
</evidence>
<feature type="non-terminal residue" evidence="2">
    <location>
        <position position="68"/>
    </location>
</feature>
<proteinExistence type="predicted"/>
<accession>A6JT95</accession>
<dbReference type="Proteomes" id="UP000234681">
    <property type="component" value="Chromosome 3"/>
</dbReference>
<evidence type="ECO:0000256" key="1">
    <source>
        <dbReference type="SAM" id="MobiDB-lite"/>
    </source>
</evidence>